<reference evidence="3 4" key="1">
    <citation type="submission" date="2023-07" db="EMBL/GenBank/DDBJ databases">
        <authorList>
            <person name="Peeters C."/>
        </authorList>
    </citation>
    <scope>NUCLEOTIDE SEQUENCE [LARGE SCALE GENOMIC DNA]</scope>
    <source>
        <strain evidence="3 4">R-77569</strain>
    </source>
</reference>
<evidence type="ECO:0000313" key="4">
    <source>
        <dbReference type="Proteomes" id="UP001190452"/>
    </source>
</evidence>
<name>A0ABN9KHR9_9RALS</name>
<dbReference type="InterPro" id="IPR013762">
    <property type="entry name" value="Integrase-like_cat_sf"/>
</dbReference>
<dbReference type="SUPFAM" id="SSF56349">
    <property type="entry name" value="DNA breaking-rejoining enzymes"/>
    <property type="match status" value="1"/>
</dbReference>
<keyword evidence="4" id="KW-1185">Reference proteome</keyword>
<gene>
    <name evidence="3" type="ORF">R77569_03922</name>
</gene>
<sequence length="68" mass="7989">MLDSLFRKARDRLLIKDLHFHDSRAEALTRMSRKVDVMTLAKISGHSDLRILQETYYRETAEDIAARL</sequence>
<keyword evidence="1" id="KW-0233">DNA recombination</keyword>
<evidence type="ECO:0000313" key="3">
    <source>
        <dbReference type="EMBL" id="CAJ0888832.1"/>
    </source>
</evidence>
<comment type="caution">
    <text evidence="3">The sequence shown here is derived from an EMBL/GenBank/DDBJ whole genome shotgun (WGS) entry which is preliminary data.</text>
</comment>
<dbReference type="Pfam" id="PF00589">
    <property type="entry name" value="Phage_integrase"/>
    <property type="match status" value="1"/>
</dbReference>
<dbReference type="InterPro" id="IPR002104">
    <property type="entry name" value="Integrase_catalytic"/>
</dbReference>
<evidence type="ECO:0000256" key="1">
    <source>
        <dbReference type="ARBA" id="ARBA00023172"/>
    </source>
</evidence>
<protein>
    <recommendedName>
        <fullName evidence="2">Tyr recombinase domain-containing protein</fullName>
    </recommendedName>
</protein>
<dbReference type="Proteomes" id="UP001190452">
    <property type="component" value="Unassembled WGS sequence"/>
</dbReference>
<feature type="domain" description="Tyr recombinase" evidence="2">
    <location>
        <begin position="5"/>
        <end position="61"/>
    </location>
</feature>
<accession>A0ABN9KHR9</accession>
<proteinExistence type="predicted"/>
<dbReference type="Gene3D" id="1.10.443.10">
    <property type="entry name" value="Intergrase catalytic core"/>
    <property type="match status" value="1"/>
</dbReference>
<evidence type="ECO:0000259" key="2">
    <source>
        <dbReference type="Pfam" id="PF00589"/>
    </source>
</evidence>
<dbReference type="EMBL" id="CAUDKV010000020">
    <property type="protein sequence ID" value="CAJ0888832.1"/>
    <property type="molecule type" value="Genomic_DNA"/>
</dbReference>
<organism evidence="3 4">
    <name type="scientific">Ralstonia mannitolilytica</name>
    <dbReference type="NCBI Taxonomy" id="105219"/>
    <lineage>
        <taxon>Bacteria</taxon>
        <taxon>Pseudomonadati</taxon>
        <taxon>Pseudomonadota</taxon>
        <taxon>Betaproteobacteria</taxon>
        <taxon>Burkholderiales</taxon>
        <taxon>Burkholderiaceae</taxon>
        <taxon>Ralstonia</taxon>
    </lineage>
</organism>
<dbReference type="InterPro" id="IPR011010">
    <property type="entry name" value="DNA_brk_join_enz"/>
</dbReference>